<evidence type="ECO:0000313" key="8">
    <source>
        <dbReference type="EMBL" id="KAH7062104.1"/>
    </source>
</evidence>
<evidence type="ECO:0000256" key="4">
    <source>
        <dbReference type="ARBA" id="ARBA00023242"/>
    </source>
</evidence>
<sequence>MATSQRCDALLTPPSCVLSSHRALRTRPSLTQSSPADFPTVSRESAPAYTPLSTFELPKGEDRHYVQQYADMYFLRLVQLKPVVEKIAEEAWENFEVAGERPRQVDRVLDVRQGEACWVVGTVYMEMPLKPKVLDDISKEHWISAPPPREKYISPDGFREVMLEDESGRLRLTGRCLDETLLVTGAIIAAIGTENADGVFEVVDIQVADLPRQPERWEMEDSAGAVGGKTKSKNRNGSGSKVALVSGLQISGSHDDAMQLDLLAELLTGELGGLEVQQKAASISRLIIAGDSLANACPIPSREELAAAKKGVAPGGRKYGYDASSYNAAPSDHLDNFLDSILPHIAVTLLPGQTDPANVQIPQQPLHPALFPKSRLYAKSPAVRDQKSEGPGTFDPVTNPWEGEVEGWRFLGTGGQPVNDVFKYVESEDRLGMMECMLRWRCNAPTAPDTLWCYPFQDDDPLLIKDCPHVYFAGNQPQYGTRVIEGLAGQQVTLIAVPRFKETGLVVLVDSETLEVEYLQIELGEQKDA</sequence>
<organism evidence="8 9">
    <name type="scientific">Macrophomina phaseolina</name>
    <dbReference type="NCBI Taxonomy" id="35725"/>
    <lineage>
        <taxon>Eukaryota</taxon>
        <taxon>Fungi</taxon>
        <taxon>Dikarya</taxon>
        <taxon>Ascomycota</taxon>
        <taxon>Pezizomycotina</taxon>
        <taxon>Dothideomycetes</taxon>
        <taxon>Dothideomycetes incertae sedis</taxon>
        <taxon>Botryosphaeriales</taxon>
        <taxon>Botryosphaeriaceae</taxon>
        <taxon>Macrophomina</taxon>
    </lineage>
</organism>
<dbReference type="InterPro" id="IPR041863">
    <property type="entry name" value="PolD2_C"/>
</dbReference>
<evidence type="ECO:0000256" key="2">
    <source>
        <dbReference type="ARBA" id="ARBA00006035"/>
    </source>
</evidence>
<name>A0ABQ8GSL0_9PEZI</name>
<comment type="similarity">
    <text evidence="2">Belongs to the DNA polymerase delta/II small subunit family.</text>
</comment>
<dbReference type="PANTHER" id="PTHR10416">
    <property type="entry name" value="DNA POLYMERASE DELTA SUBUNIT 2"/>
    <property type="match status" value="1"/>
</dbReference>
<evidence type="ECO:0000259" key="7">
    <source>
        <dbReference type="Pfam" id="PF18018"/>
    </source>
</evidence>
<comment type="subcellular location">
    <subcellularLocation>
        <location evidence="1">Nucleus</location>
    </subcellularLocation>
</comment>
<proteinExistence type="inferred from homology"/>
<comment type="caution">
    <text evidence="8">The sequence shown here is derived from an EMBL/GenBank/DDBJ whole genome shotgun (WGS) entry which is preliminary data.</text>
</comment>
<keyword evidence="4" id="KW-0539">Nucleus</keyword>
<accession>A0ABQ8GSL0</accession>
<dbReference type="Gene3D" id="3.60.21.50">
    <property type="match status" value="1"/>
</dbReference>
<evidence type="ECO:0000256" key="1">
    <source>
        <dbReference type="ARBA" id="ARBA00004123"/>
    </source>
</evidence>
<gene>
    <name evidence="8" type="ORF">B0J12DRAFT_564259</name>
</gene>
<protein>
    <submittedName>
        <fullName evidence="8">DNA polymerase alpha/epsilon subunit B-domain-containing protein</fullName>
    </submittedName>
</protein>
<reference evidence="8 9" key="1">
    <citation type="journal article" date="2021" name="Nat. Commun.">
        <title>Genetic determinants of endophytism in the Arabidopsis root mycobiome.</title>
        <authorList>
            <person name="Mesny F."/>
            <person name="Miyauchi S."/>
            <person name="Thiergart T."/>
            <person name="Pickel B."/>
            <person name="Atanasova L."/>
            <person name="Karlsson M."/>
            <person name="Huettel B."/>
            <person name="Barry K.W."/>
            <person name="Haridas S."/>
            <person name="Chen C."/>
            <person name="Bauer D."/>
            <person name="Andreopoulos W."/>
            <person name="Pangilinan J."/>
            <person name="LaButti K."/>
            <person name="Riley R."/>
            <person name="Lipzen A."/>
            <person name="Clum A."/>
            <person name="Drula E."/>
            <person name="Henrissat B."/>
            <person name="Kohler A."/>
            <person name="Grigoriev I.V."/>
            <person name="Martin F.M."/>
            <person name="Hacquard S."/>
        </authorList>
    </citation>
    <scope>NUCLEOTIDE SEQUENCE [LARGE SCALE GENOMIC DNA]</scope>
    <source>
        <strain evidence="8 9">MPI-SDFR-AT-0080</strain>
    </source>
</reference>
<feature type="region of interest" description="Disordered" evidence="5">
    <location>
        <begin position="217"/>
        <end position="239"/>
    </location>
</feature>
<keyword evidence="3" id="KW-0235">DNA replication</keyword>
<evidence type="ECO:0000256" key="3">
    <source>
        <dbReference type="ARBA" id="ARBA00022705"/>
    </source>
</evidence>
<dbReference type="CDD" id="cd07387">
    <property type="entry name" value="MPP_PolD2_C"/>
    <property type="match status" value="1"/>
</dbReference>
<dbReference type="Gene3D" id="2.40.50.430">
    <property type="match status" value="1"/>
</dbReference>
<dbReference type="PANTHER" id="PTHR10416:SF0">
    <property type="entry name" value="DNA POLYMERASE DELTA SUBUNIT 2"/>
    <property type="match status" value="1"/>
</dbReference>
<evidence type="ECO:0000313" key="9">
    <source>
        <dbReference type="Proteomes" id="UP000774617"/>
    </source>
</evidence>
<dbReference type="InterPro" id="IPR024826">
    <property type="entry name" value="DNA_pol_delta/II_ssu"/>
</dbReference>
<feature type="domain" description="DNA polymerase alpha/delta/epsilon subunit B" evidence="6">
    <location>
        <begin position="242"/>
        <end position="480"/>
    </location>
</feature>
<keyword evidence="9" id="KW-1185">Reference proteome</keyword>
<dbReference type="Pfam" id="PF18018">
    <property type="entry name" value="DNA_pol_D_N"/>
    <property type="match status" value="1"/>
</dbReference>
<dbReference type="Proteomes" id="UP000774617">
    <property type="component" value="Unassembled WGS sequence"/>
</dbReference>
<dbReference type="InterPro" id="IPR040663">
    <property type="entry name" value="DNA_pol_D_N"/>
</dbReference>
<dbReference type="InterPro" id="IPR007185">
    <property type="entry name" value="DNA_pol_a/d/e_bsu"/>
</dbReference>
<dbReference type="Pfam" id="PF04042">
    <property type="entry name" value="DNA_pol_E_B"/>
    <property type="match status" value="1"/>
</dbReference>
<feature type="domain" description="DNA polymerase delta subunit OB-fold" evidence="7">
    <location>
        <begin position="68"/>
        <end position="205"/>
    </location>
</feature>
<evidence type="ECO:0000256" key="5">
    <source>
        <dbReference type="SAM" id="MobiDB-lite"/>
    </source>
</evidence>
<evidence type="ECO:0000259" key="6">
    <source>
        <dbReference type="Pfam" id="PF04042"/>
    </source>
</evidence>
<dbReference type="EMBL" id="JAGTJR010000003">
    <property type="protein sequence ID" value="KAH7062104.1"/>
    <property type="molecule type" value="Genomic_DNA"/>
</dbReference>